<protein>
    <submittedName>
        <fullName evidence="1">Uncharacterized protein</fullName>
    </submittedName>
</protein>
<proteinExistence type="predicted"/>
<sequence>MGQERCNTFPRRVVLGDAPFALSCVVKGRSHCLRGYEMYSEIFRVSCSLAPESRLCLHIAALKALSSDVIMRLTESSHGFISALRVV</sequence>
<keyword evidence="2" id="KW-1185">Reference proteome</keyword>
<evidence type="ECO:0000313" key="2">
    <source>
        <dbReference type="Proteomes" id="UP001066276"/>
    </source>
</evidence>
<gene>
    <name evidence="1" type="ORF">NDU88_003535</name>
</gene>
<accession>A0AAV7W2Q6</accession>
<reference evidence="1" key="1">
    <citation type="journal article" date="2022" name="bioRxiv">
        <title>Sequencing and chromosome-scale assembly of the giantPleurodeles waltlgenome.</title>
        <authorList>
            <person name="Brown T."/>
            <person name="Elewa A."/>
            <person name="Iarovenko S."/>
            <person name="Subramanian E."/>
            <person name="Araus A.J."/>
            <person name="Petzold A."/>
            <person name="Susuki M."/>
            <person name="Suzuki K.-i.T."/>
            <person name="Hayashi T."/>
            <person name="Toyoda A."/>
            <person name="Oliveira C."/>
            <person name="Osipova E."/>
            <person name="Leigh N.D."/>
            <person name="Simon A."/>
            <person name="Yun M.H."/>
        </authorList>
    </citation>
    <scope>NUCLEOTIDE SEQUENCE</scope>
    <source>
        <strain evidence="1">20211129_DDA</strain>
        <tissue evidence="1">Liver</tissue>
    </source>
</reference>
<comment type="caution">
    <text evidence="1">The sequence shown here is derived from an EMBL/GenBank/DDBJ whole genome shotgun (WGS) entry which is preliminary data.</text>
</comment>
<name>A0AAV7W2Q6_PLEWA</name>
<dbReference type="EMBL" id="JANPWB010000002">
    <property type="protein sequence ID" value="KAJ1208147.1"/>
    <property type="molecule type" value="Genomic_DNA"/>
</dbReference>
<evidence type="ECO:0000313" key="1">
    <source>
        <dbReference type="EMBL" id="KAJ1208147.1"/>
    </source>
</evidence>
<dbReference type="AlphaFoldDB" id="A0AAV7W2Q6"/>
<dbReference type="Proteomes" id="UP001066276">
    <property type="component" value="Chromosome 1_2"/>
</dbReference>
<organism evidence="1 2">
    <name type="scientific">Pleurodeles waltl</name>
    <name type="common">Iberian ribbed newt</name>
    <dbReference type="NCBI Taxonomy" id="8319"/>
    <lineage>
        <taxon>Eukaryota</taxon>
        <taxon>Metazoa</taxon>
        <taxon>Chordata</taxon>
        <taxon>Craniata</taxon>
        <taxon>Vertebrata</taxon>
        <taxon>Euteleostomi</taxon>
        <taxon>Amphibia</taxon>
        <taxon>Batrachia</taxon>
        <taxon>Caudata</taxon>
        <taxon>Salamandroidea</taxon>
        <taxon>Salamandridae</taxon>
        <taxon>Pleurodelinae</taxon>
        <taxon>Pleurodeles</taxon>
    </lineage>
</organism>